<proteinExistence type="predicted"/>
<dbReference type="Pfam" id="PF20183">
    <property type="entry name" value="DUF6546"/>
    <property type="match status" value="1"/>
</dbReference>
<sequence>MTHLNQHLVRYIWLCLEISEYPPVGSWGVVNKDNALIAEAIESLFSSLSTWQPLGDLTLDISVYSPSDARNQLSRYLTFEPDLNPKNCPYDQNIHGDAPGIPSQNQIDMFALMILFDDLLSRNGYETHELDNVVYWLSGQAETDPDFPGRPHILSDDEAFDRMLTELVGSVNCWEQMPSVPAVTRMLLRQQTRRSWPPEQLHKLFSRLPELQEIHYEPWRNWLGQGGGDFDDEMIHCPRLREPSPNLSAALAETSLGLESLSAAFSVDASYFFNACQSSWNWAKLTLLTVTSQLLRPDADQHQLEEMLREAAAVALRMPQLQTLEIWEGRKGLAALFKYQSRPARLTWKATWDFSIPDSVTRAWDEVGMMFYGLDCAVVKQLLDGAAIKSHADSIVQLQLSQTIVRPISLQQIRREQRYLDP</sequence>
<gene>
    <name evidence="2" type="ORF">CRHIZ90672A_00013754</name>
</gene>
<evidence type="ECO:0000313" key="3">
    <source>
        <dbReference type="Proteomes" id="UP000696573"/>
    </source>
</evidence>
<dbReference type="OrthoDB" id="4688861at2759"/>
<dbReference type="AlphaFoldDB" id="A0A9N9V9Z9"/>
<accession>A0A9N9V9Z9</accession>
<protein>
    <recommendedName>
        <fullName evidence="1">DUF6546 domain-containing protein</fullName>
    </recommendedName>
</protein>
<evidence type="ECO:0000259" key="1">
    <source>
        <dbReference type="Pfam" id="PF20183"/>
    </source>
</evidence>
<organism evidence="2 3">
    <name type="scientific">Clonostachys rhizophaga</name>
    <dbReference type="NCBI Taxonomy" id="160324"/>
    <lineage>
        <taxon>Eukaryota</taxon>
        <taxon>Fungi</taxon>
        <taxon>Dikarya</taxon>
        <taxon>Ascomycota</taxon>
        <taxon>Pezizomycotina</taxon>
        <taxon>Sordariomycetes</taxon>
        <taxon>Hypocreomycetidae</taxon>
        <taxon>Hypocreales</taxon>
        <taxon>Bionectriaceae</taxon>
        <taxon>Clonostachys</taxon>
    </lineage>
</organism>
<evidence type="ECO:0000313" key="2">
    <source>
        <dbReference type="EMBL" id="CAH0019730.1"/>
    </source>
</evidence>
<comment type="caution">
    <text evidence="2">The sequence shown here is derived from an EMBL/GenBank/DDBJ whole genome shotgun (WGS) entry which is preliminary data.</text>
</comment>
<dbReference type="Proteomes" id="UP000696573">
    <property type="component" value="Unassembled WGS sequence"/>
</dbReference>
<reference evidence="2" key="1">
    <citation type="submission" date="2021-10" db="EMBL/GenBank/DDBJ databases">
        <authorList>
            <person name="Piombo E."/>
        </authorList>
    </citation>
    <scope>NUCLEOTIDE SEQUENCE</scope>
</reference>
<keyword evidence="3" id="KW-1185">Reference proteome</keyword>
<feature type="domain" description="DUF6546" evidence="1">
    <location>
        <begin position="235"/>
        <end position="406"/>
    </location>
</feature>
<dbReference type="InterPro" id="IPR046676">
    <property type="entry name" value="DUF6546"/>
</dbReference>
<name>A0A9N9V9Z9_9HYPO</name>
<dbReference type="EMBL" id="CABFNQ020000592">
    <property type="protein sequence ID" value="CAH0019730.1"/>
    <property type="molecule type" value="Genomic_DNA"/>
</dbReference>